<dbReference type="Proteomes" id="UP001165302">
    <property type="component" value="Unassembled WGS sequence"/>
</dbReference>
<dbReference type="InterPro" id="IPR027417">
    <property type="entry name" value="P-loop_NTPase"/>
</dbReference>
<dbReference type="InterPro" id="IPR038727">
    <property type="entry name" value="NadR/Ttd14_AAA_dom"/>
</dbReference>
<evidence type="ECO:0000313" key="3">
    <source>
        <dbReference type="Proteomes" id="UP001165302"/>
    </source>
</evidence>
<feature type="domain" description="NadR/Ttd14 AAA" evidence="1">
    <location>
        <begin position="3"/>
        <end position="194"/>
    </location>
</feature>
<dbReference type="Pfam" id="PF13521">
    <property type="entry name" value="AAA_28"/>
    <property type="match status" value="1"/>
</dbReference>
<gene>
    <name evidence="2" type="ORF">IPZ78_02705</name>
</gene>
<dbReference type="EMBL" id="JADEYP010000003">
    <property type="protein sequence ID" value="MCA5004061.1"/>
    <property type="molecule type" value="Genomic_DNA"/>
</dbReference>
<name>A0ABS7Z3R0_9SPHI</name>
<organism evidence="2 3">
    <name type="scientific">Sphingobacterium bovistauri</name>
    <dbReference type="NCBI Taxonomy" id="2781959"/>
    <lineage>
        <taxon>Bacteria</taxon>
        <taxon>Pseudomonadati</taxon>
        <taxon>Bacteroidota</taxon>
        <taxon>Sphingobacteriia</taxon>
        <taxon>Sphingobacteriales</taxon>
        <taxon>Sphingobacteriaceae</taxon>
        <taxon>Sphingobacterium</taxon>
    </lineage>
</organism>
<proteinExistence type="predicted"/>
<evidence type="ECO:0000259" key="1">
    <source>
        <dbReference type="Pfam" id="PF13521"/>
    </source>
</evidence>
<dbReference type="RefSeq" id="WP_225551395.1">
    <property type="nucleotide sequence ID" value="NZ_JADEYP010000003.1"/>
</dbReference>
<reference evidence="2" key="1">
    <citation type="submission" date="2020-10" db="EMBL/GenBank/DDBJ databases">
        <authorList>
            <person name="Lu T."/>
            <person name="Wang Q."/>
            <person name="Han X."/>
        </authorList>
    </citation>
    <scope>NUCLEOTIDE SEQUENCE</scope>
    <source>
        <strain evidence="2">WQ 366</strain>
    </source>
</reference>
<keyword evidence="2" id="KW-0067">ATP-binding</keyword>
<comment type="caution">
    <text evidence="2">The sequence shown here is derived from an EMBL/GenBank/DDBJ whole genome shotgun (WGS) entry which is preliminary data.</text>
</comment>
<protein>
    <submittedName>
        <fullName evidence="2">ATP-binding protein</fullName>
    </submittedName>
</protein>
<accession>A0ABS7Z3R0</accession>
<dbReference type="GO" id="GO:0005524">
    <property type="term" value="F:ATP binding"/>
    <property type="evidence" value="ECO:0007669"/>
    <property type="project" value="UniProtKB-KW"/>
</dbReference>
<dbReference type="SUPFAM" id="SSF52540">
    <property type="entry name" value="P-loop containing nucleoside triphosphate hydrolases"/>
    <property type="match status" value="1"/>
</dbReference>
<dbReference type="Gene3D" id="3.40.50.300">
    <property type="entry name" value="P-loop containing nucleotide triphosphate hydrolases"/>
    <property type="match status" value="1"/>
</dbReference>
<evidence type="ECO:0000313" key="2">
    <source>
        <dbReference type="EMBL" id="MCA5004061.1"/>
    </source>
</evidence>
<keyword evidence="3" id="KW-1185">Reference proteome</keyword>
<sequence length="232" mass="26832">MNRIVISGTYCTGKTTLTLALEKASGIPATHALTMREILPKLFPGKNLRNCRYTELICLGLKRFEDRIRKEADLKGSFISDGCPLQEWLYGSTRLITGAYPDEYPYKMLLRKILNYSSYRDFKKLLTSFEGIAKIYTQKKYDIFFHLPIEFPFISDGHRPTSESFRKASESLLLETYKDLNIVPHIINGSIESRLKQVLDILKLKPKFDIPSCIEYAKTYRLLNFDNISVEH</sequence>
<keyword evidence="2" id="KW-0547">Nucleotide-binding</keyword>